<dbReference type="InterPro" id="IPR049500">
    <property type="entry name" value="Peptidase_M50B-like"/>
</dbReference>
<dbReference type="RefSeq" id="WP_133431385.1">
    <property type="nucleotide sequence ID" value="NZ_SCWA01000004.1"/>
</dbReference>
<evidence type="ECO:0000313" key="3">
    <source>
        <dbReference type="Proteomes" id="UP000295310"/>
    </source>
</evidence>
<dbReference type="Proteomes" id="UP000295310">
    <property type="component" value="Unassembled WGS sequence"/>
</dbReference>
<keyword evidence="1" id="KW-1133">Transmembrane helix</keyword>
<feature type="transmembrane region" description="Helical" evidence="1">
    <location>
        <begin position="94"/>
        <end position="115"/>
    </location>
</feature>
<name>A0A4R6BF53_9STAP</name>
<dbReference type="AlphaFoldDB" id="A0A4R6BF53"/>
<keyword evidence="1" id="KW-0472">Membrane</keyword>
<comment type="caution">
    <text evidence="2">The sequence shown here is derived from an EMBL/GenBank/DDBJ whole genome shotgun (WGS) entry which is preliminary data.</text>
</comment>
<proteinExistence type="predicted"/>
<reference evidence="2 3" key="1">
    <citation type="submission" date="2019-01" db="EMBL/GenBank/DDBJ databases">
        <title>Draft genome sequences of the type strains of six Macrococcus species.</title>
        <authorList>
            <person name="Mazhar S."/>
            <person name="Altermann E."/>
            <person name="Hill C."/>
            <person name="Mcauliffe O."/>
        </authorList>
    </citation>
    <scope>NUCLEOTIDE SEQUENCE [LARGE SCALE GENOMIC DNA]</scope>
    <source>
        <strain evidence="2 3">CCM4811</strain>
    </source>
</reference>
<feature type="transmembrane region" description="Helical" evidence="1">
    <location>
        <begin position="172"/>
        <end position="197"/>
    </location>
</feature>
<dbReference type="Pfam" id="PF13398">
    <property type="entry name" value="Peptidase_M50B"/>
    <property type="match status" value="1"/>
</dbReference>
<dbReference type="OrthoDB" id="2408397at2"/>
<evidence type="ECO:0000256" key="1">
    <source>
        <dbReference type="SAM" id="Phobius"/>
    </source>
</evidence>
<evidence type="ECO:0000313" key="2">
    <source>
        <dbReference type="EMBL" id="TDL98444.1"/>
    </source>
</evidence>
<keyword evidence="1" id="KW-0812">Transmembrane</keyword>
<feature type="transmembrane region" description="Helical" evidence="1">
    <location>
        <begin position="121"/>
        <end position="136"/>
    </location>
</feature>
<accession>A0A4R6BF53</accession>
<protein>
    <submittedName>
        <fullName evidence="2">M50 family peptidase</fullName>
    </submittedName>
</protein>
<dbReference type="EMBL" id="SCWA01000004">
    <property type="protein sequence ID" value="TDL98444.1"/>
    <property type="molecule type" value="Genomic_DNA"/>
</dbReference>
<sequence>MFDFLLSPITLYPWFIIGIAIFYTLINIRFQQHFLLRWIHIIPTLLHEFGHALFCQLTGGKVEDIIIVTNRYERKTTGRAGYAVTRTRHAFNQFMTMIGGYLFPPMMLLTGILSLQYHQPVIFWLTLIMIFTYYFIKTSRKWLPLIVLIVLGTFMYFMMANPQYQYTLLNDIIYQLILAVLLADTILTSFTISALYFHDRNQTWDGALLGQMTRLPVFIYYLLFLSAHLAALYAAVQLLI</sequence>
<gene>
    <name evidence="2" type="ORF">ERX27_03145</name>
</gene>
<feature type="transmembrane region" description="Helical" evidence="1">
    <location>
        <begin position="218"/>
        <end position="239"/>
    </location>
</feature>
<organism evidence="2 3">
    <name type="scientific">Macrococcus brunensis</name>
    <dbReference type="NCBI Taxonomy" id="198483"/>
    <lineage>
        <taxon>Bacteria</taxon>
        <taxon>Bacillati</taxon>
        <taxon>Bacillota</taxon>
        <taxon>Bacilli</taxon>
        <taxon>Bacillales</taxon>
        <taxon>Staphylococcaceae</taxon>
        <taxon>Macrococcus</taxon>
    </lineage>
</organism>
<keyword evidence="3" id="KW-1185">Reference proteome</keyword>
<feature type="transmembrane region" description="Helical" evidence="1">
    <location>
        <begin position="143"/>
        <end position="160"/>
    </location>
</feature>
<feature type="transmembrane region" description="Helical" evidence="1">
    <location>
        <begin position="12"/>
        <end position="30"/>
    </location>
</feature>